<proteinExistence type="predicted"/>
<protein>
    <submittedName>
        <fullName evidence="1">Uncharacterized protein</fullName>
    </submittedName>
</protein>
<sequence length="166" mass="18350">MQYSEDHRWSKDVYASARCAGALLALLLLIDCGSGTLTWWRGTLWTALALLLFGVLCPARVRAGDGWLTSRRLLRTRRVRTDLLVSVRRLDGISPRLLLRDAFGDRLEIDPQVFVANPDLWLRVDRGARKAAAAGTLTCGSTALSRLGEQVERENALGVFKASGLE</sequence>
<dbReference type="RefSeq" id="WP_350785812.1">
    <property type="nucleotide sequence ID" value="NZ_JBEPEK010000293.1"/>
</dbReference>
<name>A0ABV1X4S3_9ACTN</name>
<dbReference type="Proteomes" id="UP001474181">
    <property type="component" value="Unassembled WGS sequence"/>
</dbReference>
<accession>A0ABV1X4S3</accession>
<evidence type="ECO:0000313" key="1">
    <source>
        <dbReference type="EMBL" id="MER7184021.1"/>
    </source>
</evidence>
<gene>
    <name evidence="1" type="ORF">ABT404_31905</name>
</gene>
<evidence type="ECO:0000313" key="2">
    <source>
        <dbReference type="Proteomes" id="UP001474181"/>
    </source>
</evidence>
<keyword evidence="2" id="KW-1185">Reference proteome</keyword>
<reference evidence="1 2" key="1">
    <citation type="submission" date="2024-06" db="EMBL/GenBank/DDBJ databases">
        <title>The Natural Products Discovery Center: Release of the First 8490 Sequenced Strains for Exploring Actinobacteria Biosynthetic Diversity.</title>
        <authorList>
            <person name="Kalkreuter E."/>
            <person name="Kautsar S.A."/>
            <person name="Yang D."/>
            <person name="Bader C.D."/>
            <person name="Teijaro C.N."/>
            <person name="Fluegel L."/>
            <person name="Davis C.M."/>
            <person name="Simpson J.R."/>
            <person name="Lauterbach L."/>
            <person name="Steele A.D."/>
            <person name="Gui C."/>
            <person name="Meng S."/>
            <person name="Li G."/>
            <person name="Viehrig K."/>
            <person name="Ye F."/>
            <person name="Su P."/>
            <person name="Kiefer A.F."/>
            <person name="Nichols A."/>
            <person name="Cepeda A.J."/>
            <person name="Yan W."/>
            <person name="Fan B."/>
            <person name="Jiang Y."/>
            <person name="Adhikari A."/>
            <person name="Zheng C.-J."/>
            <person name="Schuster L."/>
            <person name="Cowan T.M."/>
            <person name="Smanski M.J."/>
            <person name="Chevrette M.G."/>
            <person name="De Carvalho L.P.S."/>
            <person name="Shen B."/>
        </authorList>
    </citation>
    <scope>NUCLEOTIDE SEQUENCE [LARGE SCALE GENOMIC DNA]</scope>
    <source>
        <strain evidence="1 2">NPDC000234</strain>
    </source>
</reference>
<dbReference type="EMBL" id="JBEPEK010000293">
    <property type="protein sequence ID" value="MER7184021.1"/>
    <property type="molecule type" value="Genomic_DNA"/>
</dbReference>
<organism evidence="1 2">
    <name type="scientific">Streptomyces hyaluromycini</name>
    <dbReference type="NCBI Taxonomy" id="1377993"/>
    <lineage>
        <taxon>Bacteria</taxon>
        <taxon>Bacillati</taxon>
        <taxon>Actinomycetota</taxon>
        <taxon>Actinomycetes</taxon>
        <taxon>Kitasatosporales</taxon>
        <taxon>Streptomycetaceae</taxon>
        <taxon>Streptomyces</taxon>
    </lineage>
</organism>
<comment type="caution">
    <text evidence="1">The sequence shown here is derived from an EMBL/GenBank/DDBJ whole genome shotgun (WGS) entry which is preliminary data.</text>
</comment>